<dbReference type="EMBL" id="JAHLFV010000157">
    <property type="protein sequence ID" value="MBU3850205.1"/>
    <property type="molecule type" value="Genomic_DNA"/>
</dbReference>
<keyword evidence="1" id="KW-1133">Transmembrane helix</keyword>
<name>A0A9E2NZE5_9SPIR</name>
<feature type="transmembrane region" description="Helical" evidence="1">
    <location>
        <begin position="15"/>
        <end position="40"/>
    </location>
</feature>
<comment type="caution">
    <text evidence="2">The sequence shown here is derived from an EMBL/GenBank/DDBJ whole genome shotgun (WGS) entry which is preliminary data.</text>
</comment>
<feature type="non-terminal residue" evidence="2">
    <location>
        <position position="1"/>
    </location>
</feature>
<proteinExistence type="predicted"/>
<keyword evidence="1" id="KW-0812">Transmembrane</keyword>
<evidence type="ECO:0000313" key="2">
    <source>
        <dbReference type="EMBL" id="MBU3850205.1"/>
    </source>
</evidence>
<reference evidence="2" key="2">
    <citation type="submission" date="2021-04" db="EMBL/GenBank/DDBJ databases">
        <authorList>
            <person name="Gilroy R."/>
        </authorList>
    </citation>
    <scope>NUCLEOTIDE SEQUENCE</scope>
    <source>
        <strain evidence="2">Gambia15-2214</strain>
    </source>
</reference>
<dbReference type="InterPro" id="IPR010898">
    <property type="entry name" value="Hpre_diP_synth_I"/>
</dbReference>
<gene>
    <name evidence="2" type="ORF">IAA16_06530</name>
</gene>
<evidence type="ECO:0000313" key="3">
    <source>
        <dbReference type="Proteomes" id="UP000823914"/>
    </source>
</evidence>
<protein>
    <submittedName>
        <fullName evidence="2">Gx transporter family protein</fullName>
    </submittedName>
</protein>
<dbReference type="Proteomes" id="UP000823914">
    <property type="component" value="Unassembled WGS sequence"/>
</dbReference>
<evidence type="ECO:0000256" key="1">
    <source>
        <dbReference type="SAM" id="Phobius"/>
    </source>
</evidence>
<organism evidence="2 3">
    <name type="scientific">Candidatus Treponema excrementipullorum</name>
    <dbReference type="NCBI Taxonomy" id="2838768"/>
    <lineage>
        <taxon>Bacteria</taxon>
        <taxon>Pseudomonadati</taxon>
        <taxon>Spirochaetota</taxon>
        <taxon>Spirochaetia</taxon>
        <taxon>Spirochaetales</taxon>
        <taxon>Treponemataceae</taxon>
        <taxon>Treponema</taxon>
    </lineage>
</organism>
<keyword evidence="1" id="KW-0472">Membrane</keyword>
<feature type="transmembrane region" description="Helical" evidence="1">
    <location>
        <begin position="81"/>
        <end position="102"/>
    </location>
</feature>
<dbReference type="Pfam" id="PF07456">
    <property type="entry name" value="Hpre_diP_synt_I"/>
    <property type="match status" value="1"/>
</dbReference>
<accession>A0A9E2NZE5</accession>
<feature type="transmembrane region" description="Helical" evidence="1">
    <location>
        <begin position="52"/>
        <end position="75"/>
    </location>
</feature>
<sequence>VFMKTVGQGLISGTLFSYVFVFSAAGSFASALGMGSFYYLFVYKKSNPVMGFVGLSLIGALCNNMAQLVVAQYMIFGAGTLYIAPLLLCTGTVTGLLLGLFAEKFTKVSRWYSSLEDVL</sequence>
<reference evidence="2" key="1">
    <citation type="journal article" date="2021" name="PeerJ">
        <title>Extensive microbial diversity within the chicken gut microbiome revealed by metagenomics and culture.</title>
        <authorList>
            <person name="Gilroy R."/>
            <person name="Ravi A."/>
            <person name="Getino M."/>
            <person name="Pursley I."/>
            <person name="Horton D.L."/>
            <person name="Alikhan N.F."/>
            <person name="Baker D."/>
            <person name="Gharbi K."/>
            <person name="Hall N."/>
            <person name="Watson M."/>
            <person name="Adriaenssens E.M."/>
            <person name="Foster-Nyarko E."/>
            <person name="Jarju S."/>
            <person name="Secka A."/>
            <person name="Antonio M."/>
            <person name="Oren A."/>
            <person name="Chaudhuri R.R."/>
            <person name="La Ragione R."/>
            <person name="Hildebrand F."/>
            <person name="Pallen M.J."/>
        </authorList>
    </citation>
    <scope>NUCLEOTIDE SEQUENCE</scope>
    <source>
        <strain evidence="2">Gambia15-2214</strain>
    </source>
</reference>
<dbReference type="AlphaFoldDB" id="A0A9E2NZE5"/>